<dbReference type="Proteomes" id="UP000823775">
    <property type="component" value="Unassembled WGS sequence"/>
</dbReference>
<sequence length="117" mass="13938">MDVSADQQHISITLFDVARYFFGCDVKEYIHSTDEKKEDSKYYRKLILSKEKEFNFLVKIQDLKSTKEERSINLIVVEMHEVEKDDAIIEIEYDATIEIEEDDTSTKLITKRIEYNF</sequence>
<name>A0ABS8SRC7_DATST</name>
<accession>A0ABS8SRC7</accession>
<comment type="caution">
    <text evidence="1">The sequence shown here is derived from an EMBL/GenBank/DDBJ whole genome shotgun (WGS) entry which is preliminary data.</text>
</comment>
<proteinExistence type="predicted"/>
<reference evidence="1 2" key="1">
    <citation type="journal article" date="2021" name="BMC Genomics">
        <title>Datura genome reveals duplications of psychoactive alkaloid biosynthetic genes and high mutation rate following tissue culture.</title>
        <authorList>
            <person name="Rajewski A."/>
            <person name="Carter-House D."/>
            <person name="Stajich J."/>
            <person name="Litt A."/>
        </authorList>
    </citation>
    <scope>NUCLEOTIDE SEQUENCE [LARGE SCALE GENOMIC DNA]</scope>
    <source>
        <strain evidence="1">AR-01</strain>
    </source>
</reference>
<evidence type="ECO:0000313" key="1">
    <source>
        <dbReference type="EMBL" id="MCD7461482.1"/>
    </source>
</evidence>
<gene>
    <name evidence="1" type="ORF">HAX54_046212</name>
</gene>
<protein>
    <submittedName>
        <fullName evidence="1">Uncharacterized protein</fullName>
    </submittedName>
</protein>
<keyword evidence="2" id="KW-1185">Reference proteome</keyword>
<dbReference type="EMBL" id="JACEIK010000726">
    <property type="protein sequence ID" value="MCD7461482.1"/>
    <property type="molecule type" value="Genomic_DNA"/>
</dbReference>
<evidence type="ECO:0000313" key="2">
    <source>
        <dbReference type="Proteomes" id="UP000823775"/>
    </source>
</evidence>
<organism evidence="1 2">
    <name type="scientific">Datura stramonium</name>
    <name type="common">Jimsonweed</name>
    <name type="synonym">Common thornapple</name>
    <dbReference type="NCBI Taxonomy" id="4076"/>
    <lineage>
        <taxon>Eukaryota</taxon>
        <taxon>Viridiplantae</taxon>
        <taxon>Streptophyta</taxon>
        <taxon>Embryophyta</taxon>
        <taxon>Tracheophyta</taxon>
        <taxon>Spermatophyta</taxon>
        <taxon>Magnoliopsida</taxon>
        <taxon>eudicotyledons</taxon>
        <taxon>Gunneridae</taxon>
        <taxon>Pentapetalae</taxon>
        <taxon>asterids</taxon>
        <taxon>lamiids</taxon>
        <taxon>Solanales</taxon>
        <taxon>Solanaceae</taxon>
        <taxon>Solanoideae</taxon>
        <taxon>Datureae</taxon>
        <taxon>Datura</taxon>
    </lineage>
</organism>